<accession>A0ABV2SJ59</accession>
<gene>
    <name evidence="1" type="ORF">V5J35_002986</name>
</gene>
<dbReference type="Proteomes" id="UP001549366">
    <property type="component" value="Unassembled WGS sequence"/>
</dbReference>
<evidence type="ECO:0000313" key="1">
    <source>
        <dbReference type="EMBL" id="MET4757794.1"/>
    </source>
</evidence>
<comment type="caution">
    <text evidence="1">The sequence shown here is derived from an EMBL/GenBank/DDBJ whole genome shotgun (WGS) entry which is preliminary data.</text>
</comment>
<reference evidence="1 2" key="1">
    <citation type="submission" date="2024-06" db="EMBL/GenBank/DDBJ databases">
        <title>Genomic Encyclopedia of Type Strains, Phase V (KMG-V): Genome sequencing to study the core and pangenomes of soil and plant-associated prokaryotes.</title>
        <authorList>
            <person name="Whitman W."/>
        </authorList>
    </citation>
    <scope>NUCLEOTIDE SEQUENCE [LARGE SCALE GENOMIC DNA]</scope>
    <source>
        <strain evidence="1 2">NE40</strain>
    </source>
</reference>
<protein>
    <recommendedName>
        <fullName evidence="3">Protein glutaminase domain-containing protein</fullName>
    </recommendedName>
</protein>
<dbReference type="EMBL" id="JBEWTB010000002">
    <property type="protein sequence ID" value="MET4757794.1"/>
    <property type="molecule type" value="Genomic_DNA"/>
</dbReference>
<evidence type="ECO:0008006" key="3">
    <source>
        <dbReference type="Google" id="ProtNLM"/>
    </source>
</evidence>
<evidence type="ECO:0000313" key="2">
    <source>
        <dbReference type="Proteomes" id="UP001549366"/>
    </source>
</evidence>
<proteinExistence type="predicted"/>
<sequence length="216" mass="25426">MQEMINSKHLLIYSRNFFKGSLKAGNKTFSTSYGDACQERKKKRNENAIRANTRILFLREHSNEKILEMLYRLIREDRVGNCQEYAFIAIDYGVRISMPDVWLVVHDSHVFVLLADTEIFYQQPMPLSDFSKYKNDRYWICDPWFNIHCKMCEYEPMVSLKAAKWEQEGKRIGTYESTSIAAKEWSLKLSSGEIQFFKMTTHNGTRTRIGGVLYSR</sequence>
<dbReference type="RefSeq" id="WP_354007922.1">
    <property type="nucleotide sequence ID" value="NZ_JBEWTA010000001.1"/>
</dbReference>
<name>A0ABV2SJ59_9GAMM</name>
<organism evidence="1 2">
    <name type="scientific">Endozoicomonas lisbonensis</name>
    <dbReference type="NCBI Taxonomy" id="3120522"/>
    <lineage>
        <taxon>Bacteria</taxon>
        <taxon>Pseudomonadati</taxon>
        <taxon>Pseudomonadota</taxon>
        <taxon>Gammaproteobacteria</taxon>
        <taxon>Oceanospirillales</taxon>
        <taxon>Endozoicomonadaceae</taxon>
        <taxon>Endozoicomonas</taxon>
    </lineage>
</organism>
<keyword evidence="2" id="KW-1185">Reference proteome</keyword>